<proteinExistence type="inferred from homology"/>
<evidence type="ECO:0000256" key="6">
    <source>
        <dbReference type="SAM" id="MobiDB-lite"/>
    </source>
</evidence>
<reference evidence="8" key="1">
    <citation type="journal article" date="2023" name="Mol. Biol. Evol.">
        <title>Third-Generation Sequencing Reveals the Adaptive Role of the Epigenome in Three Deep-Sea Polychaetes.</title>
        <authorList>
            <person name="Perez M."/>
            <person name="Aroh O."/>
            <person name="Sun Y."/>
            <person name="Lan Y."/>
            <person name="Juniper S.K."/>
            <person name="Young C.R."/>
            <person name="Angers B."/>
            <person name="Qian P.Y."/>
        </authorList>
    </citation>
    <scope>NUCLEOTIDE SEQUENCE</scope>
    <source>
        <strain evidence="8">R07B-5</strain>
    </source>
</reference>
<dbReference type="GO" id="GO:0005829">
    <property type="term" value="C:cytosol"/>
    <property type="evidence" value="ECO:0007669"/>
    <property type="project" value="TreeGrafter"/>
</dbReference>
<dbReference type="InterPro" id="IPR037239">
    <property type="entry name" value="OSBP_sf"/>
</dbReference>
<comment type="similarity">
    <text evidence="4">Belongs to the OSBP family.</text>
</comment>
<dbReference type="InterPro" id="IPR018494">
    <property type="entry name" value="Oxysterol-bd_CS"/>
</dbReference>
<dbReference type="CDD" id="cd13291">
    <property type="entry name" value="PH_ORP10_ORP11"/>
    <property type="match status" value="1"/>
</dbReference>
<dbReference type="PROSITE" id="PS50003">
    <property type="entry name" value="PH_DOMAIN"/>
    <property type="match status" value="1"/>
</dbReference>
<dbReference type="SUPFAM" id="SSF50729">
    <property type="entry name" value="PH domain-like"/>
    <property type="match status" value="1"/>
</dbReference>
<dbReference type="Gene3D" id="2.30.29.30">
    <property type="entry name" value="Pleckstrin-homology domain (PH domain)/Phosphotyrosine-binding domain (PTB)"/>
    <property type="match status" value="1"/>
</dbReference>
<feature type="region of interest" description="Disordered" evidence="6">
    <location>
        <begin position="503"/>
        <end position="533"/>
    </location>
</feature>
<keyword evidence="2 5" id="KW-0445">Lipid transport</keyword>
<feature type="compositionally biased region" description="Basic and acidic residues" evidence="6">
    <location>
        <begin position="515"/>
        <end position="533"/>
    </location>
</feature>
<protein>
    <recommendedName>
        <fullName evidence="5">Oxysterol-binding protein</fullName>
    </recommendedName>
</protein>
<feature type="domain" description="PH" evidence="7">
    <location>
        <begin position="52"/>
        <end position="149"/>
    </location>
</feature>
<dbReference type="InterPro" id="IPR001849">
    <property type="entry name" value="PH_domain"/>
</dbReference>
<dbReference type="PANTHER" id="PTHR10972">
    <property type="entry name" value="OXYSTEROL-BINDING PROTEIN-RELATED"/>
    <property type="match status" value="1"/>
</dbReference>
<dbReference type="GO" id="GO:0032934">
    <property type="term" value="F:sterol binding"/>
    <property type="evidence" value="ECO:0007669"/>
    <property type="project" value="TreeGrafter"/>
</dbReference>
<comment type="caution">
    <text evidence="8">The sequence shown here is derived from an EMBL/GenBank/DDBJ whole genome shotgun (WGS) entry which is preliminary data.</text>
</comment>
<evidence type="ECO:0000256" key="3">
    <source>
        <dbReference type="ARBA" id="ARBA00023121"/>
    </source>
</evidence>
<dbReference type="SMART" id="SM00233">
    <property type="entry name" value="PH"/>
    <property type="match status" value="1"/>
</dbReference>
<evidence type="ECO:0000259" key="7">
    <source>
        <dbReference type="PROSITE" id="PS50003"/>
    </source>
</evidence>
<dbReference type="Gene3D" id="2.40.160.120">
    <property type="match status" value="1"/>
</dbReference>
<dbReference type="Proteomes" id="UP001209878">
    <property type="component" value="Unassembled WGS sequence"/>
</dbReference>
<name>A0AAD9KX68_RIDPI</name>
<feature type="region of interest" description="Disordered" evidence="6">
    <location>
        <begin position="161"/>
        <end position="192"/>
    </location>
</feature>
<evidence type="ECO:0000313" key="8">
    <source>
        <dbReference type="EMBL" id="KAK2178967.1"/>
    </source>
</evidence>
<dbReference type="Gene3D" id="1.10.287.2720">
    <property type="match status" value="1"/>
</dbReference>
<dbReference type="InterPro" id="IPR011993">
    <property type="entry name" value="PH-like_dom_sf"/>
</dbReference>
<evidence type="ECO:0000256" key="1">
    <source>
        <dbReference type="ARBA" id="ARBA00022448"/>
    </source>
</evidence>
<evidence type="ECO:0000256" key="4">
    <source>
        <dbReference type="RuleBase" id="RU003844"/>
    </source>
</evidence>
<keyword evidence="9" id="KW-1185">Reference proteome</keyword>
<feature type="region of interest" description="Disordered" evidence="6">
    <location>
        <begin position="1"/>
        <end position="24"/>
    </location>
</feature>
<evidence type="ECO:0000256" key="5">
    <source>
        <dbReference type="RuleBase" id="RU003845"/>
    </source>
</evidence>
<dbReference type="EMBL" id="JAODUO010000521">
    <property type="protein sequence ID" value="KAK2178967.1"/>
    <property type="molecule type" value="Genomic_DNA"/>
</dbReference>
<dbReference type="Pfam" id="PF00169">
    <property type="entry name" value="PH"/>
    <property type="match status" value="1"/>
</dbReference>
<dbReference type="GO" id="GO:0016020">
    <property type="term" value="C:membrane"/>
    <property type="evidence" value="ECO:0007669"/>
    <property type="project" value="TreeGrafter"/>
</dbReference>
<dbReference type="SUPFAM" id="SSF144000">
    <property type="entry name" value="Oxysterol-binding protein-like"/>
    <property type="match status" value="1"/>
</dbReference>
<dbReference type="Gene3D" id="6.10.140.1150">
    <property type="match status" value="1"/>
</dbReference>
<dbReference type="Pfam" id="PF01237">
    <property type="entry name" value="Oxysterol_BP"/>
    <property type="match status" value="1"/>
</dbReference>
<evidence type="ECO:0000256" key="2">
    <source>
        <dbReference type="ARBA" id="ARBA00023055"/>
    </source>
</evidence>
<dbReference type="FunFam" id="1.10.287.2720:FF:000001">
    <property type="entry name" value="Oxysterol-binding OBPalpha"/>
    <property type="match status" value="1"/>
</dbReference>
<dbReference type="GO" id="GO:0006869">
    <property type="term" value="P:lipid transport"/>
    <property type="evidence" value="ECO:0007669"/>
    <property type="project" value="UniProtKB-KW"/>
</dbReference>
<accession>A0AAD9KX68</accession>
<sequence length="785" mass="88055">MAHRKDCSSSVEGTATDVSAMSDLSEDEKKQLLEVMQRAKEFEAQEEKYLMRQPLEGQLYKYTNVMKGFQYRWFVVDPESGCLGYYEKEEHKRQKPRGSVHLAGAVVSPSDEDSQTFTVNAANGEIYRLRAHDARERQYWVDRLRTTAEYQLQTVAQNAPPLSGQLRHHSFPPGHLASGRPKTGSSESLPLPASTASVSVSKVLLPLSNPSEKVVARQHDSSTTTASVVVASSQTSSQFTKPAKSGHHKHIIMSPHTSDAFRGTKEMLAQVRYHQQSIGSYISDLPSSGDVTYLDKEMLLLKATSNATLNCLEECLSILKQQQVNLTHGPNVPSVNIDWPGQHETMRDNNAEMISPTGSFVSLTSVLEDIPEAVTVTHSEEVEDETEYSDTDLEGVEDHKNVILQLLSQLKLGMDLTKVVLPTFILEKRSLLEMFADCMAHPDDFLRIPDYPDPEGRMLAVVEWYLTSFHAARKGSIAKKPYNPIIGETFHCSWVLPPSDDAPGSLTTDTAGDEGEGRRDQPGEGENGDRGSGETLVEERRLLYYCAEQVSHHPPISAFYFESPKKQIYMEGSIWTRSKFMGMSIGVTMIGKVQIKLVEHEEEYELSLPSAYARSILTVPWVELGDRITINCKKTGYTAAVAFQTKPFYGGKLNKITSEVRNPGGEVVCKVVGEWNGTLEFTYASGETKVVETETLKTIRKCVRPISAQSNFESRRLWQNVTDNLKKGDVDTATQHKRFLEERQRQAEKHRQTVGSPFPTKYFHKEGEHWVFNLPLKREQTQPSI</sequence>
<feature type="compositionally biased region" description="Polar residues" evidence="6">
    <location>
        <begin position="8"/>
        <end position="19"/>
    </location>
</feature>
<keyword evidence="3" id="KW-0446">Lipid-binding</keyword>
<dbReference type="PANTHER" id="PTHR10972:SF141">
    <property type="entry name" value="OXYSTEROL-BINDING PROTEIN"/>
    <property type="match status" value="1"/>
</dbReference>
<dbReference type="InterPro" id="IPR000648">
    <property type="entry name" value="Oxysterol-bd"/>
</dbReference>
<keyword evidence="1 5" id="KW-0813">Transport</keyword>
<organism evidence="8 9">
    <name type="scientific">Ridgeia piscesae</name>
    <name type="common">Tubeworm</name>
    <dbReference type="NCBI Taxonomy" id="27915"/>
    <lineage>
        <taxon>Eukaryota</taxon>
        <taxon>Metazoa</taxon>
        <taxon>Spiralia</taxon>
        <taxon>Lophotrochozoa</taxon>
        <taxon>Annelida</taxon>
        <taxon>Polychaeta</taxon>
        <taxon>Sedentaria</taxon>
        <taxon>Canalipalpata</taxon>
        <taxon>Sabellida</taxon>
        <taxon>Siboglinidae</taxon>
        <taxon>Ridgeia</taxon>
    </lineage>
</organism>
<evidence type="ECO:0000313" key="9">
    <source>
        <dbReference type="Proteomes" id="UP001209878"/>
    </source>
</evidence>
<dbReference type="PROSITE" id="PS01013">
    <property type="entry name" value="OSBP"/>
    <property type="match status" value="1"/>
</dbReference>
<gene>
    <name evidence="8" type="ORF">NP493_521g01081</name>
</gene>
<dbReference type="AlphaFoldDB" id="A0AAD9KX68"/>